<dbReference type="FunFam" id="3.30.300.30:FF:000004">
    <property type="entry name" value="Acetyl-coenzyme A synthetase"/>
    <property type="match status" value="1"/>
</dbReference>
<dbReference type="Pfam" id="PF00501">
    <property type="entry name" value="AMP-binding"/>
    <property type="match status" value="1"/>
</dbReference>
<comment type="catalytic activity">
    <reaction evidence="5">
        <text>acetate + ATP + CoA = acetyl-CoA + AMP + diphosphate</text>
        <dbReference type="Rhea" id="RHEA:23176"/>
        <dbReference type="ChEBI" id="CHEBI:30089"/>
        <dbReference type="ChEBI" id="CHEBI:30616"/>
        <dbReference type="ChEBI" id="CHEBI:33019"/>
        <dbReference type="ChEBI" id="CHEBI:57287"/>
        <dbReference type="ChEBI" id="CHEBI:57288"/>
        <dbReference type="ChEBI" id="CHEBI:456215"/>
        <dbReference type="EC" id="6.2.1.1"/>
    </reaction>
</comment>
<feature type="region of interest" description="Disordered" evidence="6">
    <location>
        <begin position="1"/>
        <end position="43"/>
    </location>
</feature>
<evidence type="ECO:0000259" key="8">
    <source>
        <dbReference type="Pfam" id="PF13193"/>
    </source>
</evidence>
<dbReference type="EMBL" id="MCFL01000003">
    <property type="protein sequence ID" value="ORZ40371.1"/>
    <property type="molecule type" value="Genomic_DNA"/>
</dbReference>
<dbReference type="GO" id="GO:0005524">
    <property type="term" value="F:ATP binding"/>
    <property type="evidence" value="ECO:0007669"/>
    <property type="project" value="UniProtKB-UniRule"/>
</dbReference>
<dbReference type="NCBIfam" id="TIGR02188">
    <property type="entry name" value="Ac_CoA_lig_AcsA"/>
    <property type="match status" value="1"/>
</dbReference>
<reference evidence="10 11" key="1">
    <citation type="submission" date="2016-07" db="EMBL/GenBank/DDBJ databases">
        <title>Pervasive Adenine N6-methylation of Active Genes in Fungi.</title>
        <authorList>
            <consortium name="DOE Joint Genome Institute"/>
            <person name="Mondo S.J."/>
            <person name="Dannebaum R.O."/>
            <person name="Kuo R.C."/>
            <person name="Labutti K."/>
            <person name="Haridas S."/>
            <person name="Kuo A."/>
            <person name="Salamov A."/>
            <person name="Ahrendt S.R."/>
            <person name="Lipzen A."/>
            <person name="Sullivan W."/>
            <person name="Andreopoulos W.B."/>
            <person name="Clum A."/>
            <person name="Lindquist E."/>
            <person name="Daum C."/>
            <person name="Ramamoorthy G.K."/>
            <person name="Gryganskyi A."/>
            <person name="Culley D."/>
            <person name="Magnuson J.K."/>
            <person name="James T.Y."/>
            <person name="O'Malley M.A."/>
            <person name="Stajich J.E."/>
            <person name="Spatafora J.W."/>
            <person name="Visel A."/>
            <person name="Grigoriev I.V."/>
        </authorList>
    </citation>
    <scope>NUCLEOTIDE SEQUENCE [LARGE SCALE GENOMIC DNA]</scope>
    <source>
        <strain evidence="10 11">PL171</strain>
    </source>
</reference>
<keyword evidence="2 5" id="KW-0436">Ligase</keyword>
<dbReference type="SUPFAM" id="SSF56801">
    <property type="entry name" value="Acetyl-CoA synthetase-like"/>
    <property type="match status" value="1"/>
</dbReference>
<organism evidence="10 11">
    <name type="scientific">Catenaria anguillulae PL171</name>
    <dbReference type="NCBI Taxonomy" id="765915"/>
    <lineage>
        <taxon>Eukaryota</taxon>
        <taxon>Fungi</taxon>
        <taxon>Fungi incertae sedis</taxon>
        <taxon>Blastocladiomycota</taxon>
        <taxon>Blastocladiomycetes</taxon>
        <taxon>Blastocladiales</taxon>
        <taxon>Catenariaceae</taxon>
        <taxon>Catenaria</taxon>
    </lineage>
</organism>
<dbReference type="CDD" id="cd05966">
    <property type="entry name" value="ACS"/>
    <property type="match status" value="1"/>
</dbReference>
<dbReference type="GO" id="GO:0019427">
    <property type="term" value="P:acetyl-CoA biosynthetic process from acetate"/>
    <property type="evidence" value="ECO:0007669"/>
    <property type="project" value="InterPro"/>
</dbReference>
<accession>A0A1Y2I349</accession>
<dbReference type="PANTHER" id="PTHR24095">
    <property type="entry name" value="ACETYL-COENZYME A SYNTHETASE"/>
    <property type="match status" value="1"/>
</dbReference>
<dbReference type="GO" id="GO:0005829">
    <property type="term" value="C:cytosol"/>
    <property type="evidence" value="ECO:0007669"/>
    <property type="project" value="TreeGrafter"/>
</dbReference>
<protein>
    <recommendedName>
        <fullName evidence="5">Acetyl-coenzyme A synthetase</fullName>
        <ecNumber evidence="5">6.2.1.1</ecNumber>
    </recommendedName>
</protein>
<dbReference type="GO" id="GO:0016208">
    <property type="term" value="F:AMP binding"/>
    <property type="evidence" value="ECO:0007669"/>
    <property type="project" value="InterPro"/>
</dbReference>
<keyword evidence="4 5" id="KW-0067">ATP-binding</keyword>
<name>A0A1Y2I349_9FUNG</name>
<dbReference type="NCBIfam" id="NF001208">
    <property type="entry name" value="PRK00174.1"/>
    <property type="match status" value="1"/>
</dbReference>
<feature type="domain" description="AMP-binding enzyme C-terminal" evidence="8">
    <location>
        <begin position="554"/>
        <end position="632"/>
    </location>
</feature>
<dbReference type="OrthoDB" id="1706066at2759"/>
<dbReference type="InterPro" id="IPR000873">
    <property type="entry name" value="AMP-dep_synth/lig_dom"/>
</dbReference>
<dbReference type="EC" id="6.2.1.1" evidence="5"/>
<dbReference type="Proteomes" id="UP000193411">
    <property type="component" value="Unassembled WGS sequence"/>
</dbReference>
<dbReference type="PANTHER" id="PTHR24095:SF14">
    <property type="entry name" value="ACETYL-COENZYME A SYNTHETASE 1"/>
    <property type="match status" value="1"/>
</dbReference>
<evidence type="ECO:0000259" key="7">
    <source>
        <dbReference type="Pfam" id="PF00501"/>
    </source>
</evidence>
<keyword evidence="3 5" id="KW-0547">Nucleotide-binding</keyword>
<dbReference type="PROSITE" id="PS00455">
    <property type="entry name" value="AMP_BINDING"/>
    <property type="match status" value="1"/>
</dbReference>
<dbReference type="InterPro" id="IPR042099">
    <property type="entry name" value="ANL_N_sf"/>
</dbReference>
<dbReference type="STRING" id="765915.A0A1Y2I349"/>
<dbReference type="AlphaFoldDB" id="A0A1Y2I349"/>
<dbReference type="InterPro" id="IPR032387">
    <property type="entry name" value="ACAS_N"/>
</dbReference>
<comment type="caution">
    <text evidence="10">The sequence shown here is derived from an EMBL/GenBank/DDBJ whole genome shotgun (WGS) entry which is preliminary data.</text>
</comment>
<keyword evidence="11" id="KW-1185">Reference proteome</keyword>
<gene>
    <name evidence="10" type="ORF">BCR44DRAFT_1424919</name>
</gene>
<dbReference type="Gene3D" id="3.40.50.12780">
    <property type="entry name" value="N-terminal domain of ligase-like"/>
    <property type="match status" value="1"/>
</dbReference>
<dbReference type="GO" id="GO:0003987">
    <property type="term" value="F:acetate-CoA ligase activity"/>
    <property type="evidence" value="ECO:0007669"/>
    <property type="project" value="UniProtKB-UniRule"/>
</dbReference>
<feature type="compositionally biased region" description="Basic residues" evidence="6">
    <location>
        <begin position="28"/>
        <end position="40"/>
    </location>
</feature>
<evidence type="ECO:0000256" key="4">
    <source>
        <dbReference type="ARBA" id="ARBA00022840"/>
    </source>
</evidence>
<comment type="similarity">
    <text evidence="1 5">Belongs to the ATP-dependent AMP-binding enzyme family.</text>
</comment>
<evidence type="ECO:0000313" key="11">
    <source>
        <dbReference type="Proteomes" id="UP000193411"/>
    </source>
</evidence>
<dbReference type="Pfam" id="PF16177">
    <property type="entry name" value="ACAS_N"/>
    <property type="match status" value="1"/>
</dbReference>
<evidence type="ECO:0000256" key="6">
    <source>
        <dbReference type="SAM" id="MobiDB-lite"/>
    </source>
</evidence>
<dbReference type="FunFam" id="3.40.50.12780:FF:000001">
    <property type="entry name" value="Acetyl-coenzyme A synthetase"/>
    <property type="match status" value="1"/>
</dbReference>
<dbReference type="InterPro" id="IPR025110">
    <property type="entry name" value="AMP-bd_C"/>
</dbReference>
<evidence type="ECO:0000256" key="1">
    <source>
        <dbReference type="ARBA" id="ARBA00006432"/>
    </source>
</evidence>
<dbReference type="InterPro" id="IPR045851">
    <property type="entry name" value="AMP-bd_C_sf"/>
</dbReference>
<proteinExistence type="inferred from homology"/>
<evidence type="ECO:0000256" key="5">
    <source>
        <dbReference type="RuleBase" id="RU361147"/>
    </source>
</evidence>
<sequence>MTASPPCSAPAISTDRQASNPSPVPRARCGHARNPNRKPHVASAEQYRAMWDQSIRDPETFFGDKARELLSWITPFQTVTQGSFLHGNVAWFPDGYLNASFNCIDRHALTNPDKVAFIYEADDPNEPTQYFTFGDVLNQVSQLANCLHSFGLRKGDAVAVYMPMVPQAAMAMLACARLGLVHSVVFAGFSAEALRDRLIDAQCSLLITADQGLRANKVIPIKSIVDEALKDADCVKKVLVFKRTGANVHMKPGRDLYWHEEVVKHRPYCPPTIQNAEDPLFMLYTSGSTGKPKGLLHTTAGYLLGAALTTKYVFDIHEGDVYGCMADCGWITGHTYSIYGPLLLGCTTVIFESIPTYPTPERYWQLVDKHKLTHLYTAPTALRALRRFGDEPVKKYDLSSLRVLGSVGEPINPEAWEWYNSVVGRNRCAVVDTYWQTETGSNVITPLPGAIPTKPGSATLPFFGIDPVIVDAQSGAVLEGPNVTGVLCFRKPWPSMARTIFGDHPRYMSTYFNPYKGLYFAGDGATRDKDGYIWIRGRVDDVINISGHRLSTAEVESALVAHETCAEAAVVGAPDDITGQCIIAFCTLKVTHVPVDEIPTLLIHQVRKAIGPIATPRQVLIVPELPKTRSGKIMRRVLRKIVANELDTLGDTSTLADPNIIKVLVTCLGRILEPKAPDLRRFSFAS</sequence>
<dbReference type="Pfam" id="PF13193">
    <property type="entry name" value="AMP-binding_C"/>
    <property type="match status" value="1"/>
</dbReference>
<feature type="domain" description="AMP-dependent synthetase/ligase" evidence="7">
    <location>
        <begin position="105"/>
        <end position="493"/>
    </location>
</feature>
<dbReference type="InterPro" id="IPR011904">
    <property type="entry name" value="Ac_CoA_lig"/>
</dbReference>
<evidence type="ECO:0000313" key="10">
    <source>
        <dbReference type="EMBL" id="ORZ40371.1"/>
    </source>
</evidence>
<evidence type="ECO:0000259" key="9">
    <source>
        <dbReference type="Pfam" id="PF16177"/>
    </source>
</evidence>
<feature type="domain" description="Acetyl-coenzyme A synthetase N-terminal" evidence="9">
    <location>
        <begin position="47"/>
        <end position="103"/>
    </location>
</feature>
<evidence type="ECO:0000256" key="2">
    <source>
        <dbReference type="ARBA" id="ARBA00022598"/>
    </source>
</evidence>
<evidence type="ECO:0000256" key="3">
    <source>
        <dbReference type="ARBA" id="ARBA00022741"/>
    </source>
</evidence>
<dbReference type="Gene3D" id="3.30.300.30">
    <property type="match status" value="1"/>
</dbReference>
<dbReference type="InterPro" id="IPR020845">
    <property type="entry name" value="AMP-binding_CS"/>
</dbReference>